<protein>
    <submittedName>
        <fullName evidence="2">23342_t:CDS:1</fullName>
    </submittedName>
</protein>
<proteinExistence type="predicted"/>
<feature type="non-terminal residue" evidence="2">
    <location>
        <position position="235"/>
    </location>
</feature>
<dbReference type="InterPro" id="IPR012337">
    <property type="entry name" value="RNaseH-like_sf"/>
</dbReference>
<feature type="domain" description="DUF659" evidence="1">
    <location>
        <begin position="58"/>
        <end position="207"/>
    </location>
</feature>
<dbReference type="AlphaFoldDB" id="A0A9N9KKK1"/>
<evidence type="ECO:0000259" key="1">
    <source>
        <dbReference type="Pfam" id="PF04937"/>
    </source>
</evidence>
<evidence type="ECO:0000313" key="3">
    <source>
        <dbReference type="Proteomes" id="UP000789759"/>
    </source>
</evidence>
<organism evidence="2 3">
    <name type="scientific">Cetraspora pellucida</name>
    <dbReference type="NCBI Taxonomy" id="1433469"/>
    <lineage>
        <taxon>Eukaryota</taxon>
        <taxon>Fungi</taxon>
        <taxon>Fungi incertae sedis</taxon>
        <taxon>Mucoromycota</taxon>
        <taxon>Glomeromycotina</taxon>
        <taxon>Glomeromycetes</taxon>
        <taxon>Diversisporales</taxon>
        <taxon>Gigasporaceae</taxon>
        <taxon>Cetraspora</taxon>
    </lineage>
</organism>
<gene>
    <name evidence="2" type="ORF">CPELLU_LOCUS21220</name>
</gene>
<dbReference type="InterPro" id="IPR007021">
    <property type="entry name" value="DUF659"/>
</dbReference>
<accession>A0A9N9KKK1</accession>
<feature type="non-terminal residue" evidence="2">
    <location>
        <position position="1"/>
    </location>
</feature>
<evidence type="ECO:0000313" key="2">
    <source>
        <dbReference type="EMBL" id="CAG8835305.1"/>
    </source>
</evidence>
<keyword evidence="3" id="KW-1185">Reference proteome</keyword>
<dbReference type="Pfam" id="PF04937">
    <property type="entry name" value="DUF659"/>
    <property type="match status" value="1"/>
</dbReference>
<comment type="caution">
    <text evidence="2">The sequence shown here is derived from an EMBL/GenBank/DDBJ whole genome shotgun (WGS) entry which is preliminary data.</text>
</comment>
<dbReference type="PANTHER" id="PTHR32166:SF24">
    <property type="entry name" value="F16P17.2 PROTEIN"/>
    <property type="match status" value="1"/>
</dbReference>
<dbReference type="OrthoDB" id="3226942at2759"/>
<sequence>PNLLLDPFLSRQLNPIEKQTIDKKIACTFYASGIPHALIENDFAIAALKSLRPTYNPPSRWLLSNNLLINEYKEIKEQIQKIYSKEKFISISTDGWSNQHNESIINYITLITHGPIFFKSMATKTHSHKAEYIAEGIQNFVVSVVTDNAANMHAAWNILRTKFLSILFYGCAAHSANLIIFDIFKKSNSTNDELQWVHNTLEIASKITNYFNFHQVVKAYLHETQKQEMNKTVAL</sequence>
<name>A0A9N9KKK1_9GLOM</name>
<dbReference type="SUPFAM" id="SSF53098">
    <property type="entry name" value="Ribonuclease H-like"/>
    <property type="match status" value="1"/>
</dbReference>
<dbReference type="EMBL" id="CAJVQA010075700">
    <property type="protein sequence ID" value="CAG8835305.1"/>
    <property type="molecule type" value="Genomic_DNA"/>
</dbReference>
<dbReference type="PANTHER" id="PTHR32166">
    <property type="entry name" value="OSJNBA0013A04.12 PROTEIN"/>
    <property type="match status" value="1"/>
</dbReference>
<reference evidence="2" key="1">
    <citation type="submission" date="2021-06" db="EMBL/GenBank/DDBJ databases">
        <authorList>
            <person name="Kallberg Y."/>
            <person name="Tangrot J."/>
            <person name="Rosling A."/>
        </authorList>
    </citation>
    <scope>NUCLEOTIDE SEQUENCE</scope>
    <source>
        <strain evidence="2">FL966</strain>
    </source>
</reference>
<dbReference type="Proteomes" id="UP000789759">
    <property type="component" value="Unassembled WGS sequence"/>
</dbReference>